<dbReference type="EMBL" id="JAUSRB010000002">
    <property type="protein sequence ID" value="MDP9864467.1"/>
    <property type="molecule type" value="Genomic_DNA"/>
</dbReference>
<protein>
    <recommendedName>
        <fullName evidence="3">Alanine racemase</fullName>
    </recommendedName>
</protein>
<organism evidence="1 2">
    <name type="scientific">Streptosporangium brasiliense</name>
    <dbReference type="NCBI Taxonomy" id="47480"/>
    <lineage>
        <taxon>Bacteria</taxon>
        <taxon>Bacillati</taxon>
        <taxon>Actinomycetota</taxon>
        <taxon>Actinomycetes</taxon>
        <taxon>Streptosporangiales</taxon>
        <taxon>Streptosporangiaceae</taxon>
        <taxon>Streptosporangium</taxon>
    </lineage>
</organism>
<gene>
    <name evidence="1" type="ORF">J2S55_003733</name>
</gene>
<reference evidence="1 2" key="1">
    <citation type="submission" date="2023-07" db="EMBL/GenBank/DDBJ databases">
        <title>Sequencing the genomes of 1000 actinobacteria strains.</title>
        <authorList>
            <person name="Klenk H.-P."/>
        </authorList>
    </citation>
    <scope>NUCLEOTIDE SEQUENCE [LARGE SCALE GENOMIC DNA]</scope>
    <source>
        <strain evidence="1 2">DSM 44109</strain>
    </source>
</reference>
<dbReference type="Proteomes" id="UP001230426">
    <property type="component" value="Unassembled WGS sequence"/>
</dbReference>
<evidence type="ECO:0008006" key="3">
    <source>
        <dbReference type="Google" id="ProtNLM"/>
    </source>
</evidence>
<proteinExistence type="predicted"/>
<sequence>MYLELDIPALVIDLDAVRADVAEMAKVAAAHGVEGGRAVTGPRVAARGAVRRS</sequence>
<comment type="caution">
    <text evidence="1">The sequence shown here is derived from an EMBL/GenBank/DDBJ whole genome shotgun (WGS) entry which is preliminary data.</text>
</comment>
<name>A0ABT9R5E9_9ACTN</name>
<evidence type="ECO:0000313" key="2">
    <source>
        <dbReference type="Proteomes" id="UP001230426"/>
    </source>
</evidence>
<accession>A0ABT9R5E9</accession>
<evidence type="ECO:0000313" key="1">
    <source>
        <dbReference type="EMBL" id="MDP9864467.1"/>
    </source>
</evidence>
<keyword evidence="2" id="KW-1185">Reference proteome</keyword>
<dbReference type="RefSeq" id="WP_306862347.1">
    <property type="nucleotide sequence ID" value="NZ_JAUSRB010000002.1"/>
</dbReference>